<accession>A0A387B2C2</accession>
<dbReference type="Gene3D" id="3.90.550.10">
    <property type="entry name" value="Spore Coat Polysaccharide Biosynthesis Protein SpsA, Chain A"/>
    <property type="match status" value="1"/>
</dbReference>
<reference evidence="4" key="1">
    <citation type="submission" date="2018-09" db="EMBL/GenBank/DDBJ databases">
        <title>Genome sequencing of strain 2DFWR-13.</title>
        <authorList>
            <person name="Heo J."/>
            <person name="Kim S.-J."/>
            <person name="Kwon S.-W."/>
        </authorList>
    </citation>
    <scope>NUCLEOTIDE SEQUENCE [LARGE SCALE GENOMIC DNA]</scope>
    <source>
        <strain evidence="4">2DFWR-13</strain>
    </source>
</reference>
<dbReference type="CDD" id="cd04179">
    <property type="entry name" value="DPM_DPG-synthase_like"/>
    <property type="match status" value="1"/>
</dbReference>
<dbReference type="RefSeq" id="WP_120762033.1">
    <property type="nucleotide sequence ID" value="NZ_CP032630.1"/>
</dbReference>
<dbReference type="InterPro" id="IPR001173">
    <property type="entry name" value="Glyco_trans_2-like"/>
</dbReference>
<evidence type="ECO:0000313" key="4">
    <source>
        <dbReference type="Proteomes" id="UP000278886"/>
    </source>
</evidence>
<dbReference type="GO" id="GO:0016740">
    <property type="term" value="F:transferase activity"/>
    <property type="evidence" value="ECO:0007669"/>
    <property type="project" value="UniProtKB-KW"/>
</dbReference>
<name>A0A387B2C2_9MICO</name>
<feature type="domain" description="Glycosyltransferase 2-like" evidence="2">
    <location>
        <begin position="10"/>
        <end position="148"/>
    </location>
</feature>
<dbReference type="EMBL" id="CP032630">
    <property type="protein sequence ID" value="AYF97684.1"/>
    <property type="molecule type" value="Genomic_DNA"/>
</dbReference>
<protein>
    <submittedName>
        <fullName evidence="3">Glycosyltransferase family 2 protein</fullName>
    </submittedName>
</protein>
<dbReference type="AlphaFoldDB" id="A0A387B2C2"/>
<keyword evidence="4" id="KW-1185">Reference proteome</keyword>
<gene>
    <name evidence="3" type="ORF">D7I47_05060</name>
</gene>
<dbReference type="SUPFAM" id="SSF53448">
    <property type="entry name" value="Nucleotide-diphospho-sugar transferases"/>
    <property type="match status" value="1"/>
</dbReference>
<dbReference type="Proteomes" id="UP000278886">
    <property type="component" value="Chromosome"/>
</dbReference>
<dbReference type="InterPro" id="IPR029044">
    <property type="entry name" value="Nucleotide-diphossugar_trans"/>
</dbReference>
<dbReference type="OrthoDB" id="9797819at2"/>
<comment type="similarity">
    <text evidence="1">Belongs to the glycosyltransferase 2 family.</text>
</comment>
<dbReference type="InterPro" id="IPR050256">
    <property type="entry name" value="Glycosyltransferase_2"/>
</dbReference>
<evidence type="ECO:0000259" key="2">
    <source>
        <dbReference type="Pfam" id="PF00535"/>
    </source>
</evidence>
<proteinExistence type="inferred from homology"/>
<organism evidence="3 4">
    <name type="scientific">Protaetiibacter intestinalis</name>
    <dbReference type="NCBI Taxonomy" id="2419774"/>
    <lineage>
        <taxon>Bacteria</taxon>
        <taxon>Bacillati</taxon>
        <taxon>Actinomycetota</taxon>
        <taxon>Actinomycetes</taxon>
        <taxon>Micrococcales</taxon>
        <taxon>Microbacteriaceae</taxon>
        <taxon>Protaetiibacter</taxon>
    </lineage>
</organism>
<sequence>MPCLNEIQALHWLLPRIPSGLDVIVVDNGSCDGSADYARSRGVHVIEHREPREAGRCVELGVSAALTDVVCVMDCDGTIDPCDIIPLIQQITLDRVDFVVGARLVGPSGRRRGPLLTSRIRDSWARRATPGWFFPDLGSVRAFRRSALYSAGRSFHPQFAWNLDITLYAAEQLPRARLGWIAVPYRDRLGRSKIAGSFFGRPRAARQHALLLASISWTRFAGRVVRTRARRPGWAAHGATSSGW</sequence>
<dbReference type="Pfam" id="PF00535">
    <property type="entry name" value="Glycos_transf_2"/>
    <property type="match status" value="1"/>
</dbReference>
<dbReference type="KEGG" id="lyd:D7I47_05060"/>
<evidence type="ECO:0000313" key="3">
    <source>
        <dbReference type="EMBL" id="AYF97684.1"/>
    </source>
</evidence>
<evidence type="ECO:0000256" key="1">
    <source>
        <dbReference type="ARBA" id="ARBA00006739"/>
    </source>
</evidence>
<dbReference type="PANTHER" id="PTHR48090:SF7">
    <property type="entry name" value="RFBJ PROTEIN"/>
    <property type="match status" value="1"/>
</dbReference>
<keyword evidence="3" id="KW-0808">Transferase</keyword>
<dbReference type="PANTHER" id="PTHR48090">
    <property type="entry name" value="UNDECAPRENYL-PHOSPHATE 4-DEOXY-4-FORMAMIDO-L-ARABINOSE TRANSFERASE-RELATED"/>
    <property type="match status" value="1"/>
</dbReference>